<dbReference type="NCBIfam" id="TIGR03711">
    <property type="entry name" value="acc_sec_asp3"/>
    <property type="match status" value="1"/>
</dbReference>
<evidence type="ECO:0000313" key="1">
    <source>
        <dbReference type="EMBL" id="OXS40302.1"/>
    </source>
</evidence>
<dbReference type="GO" id="GO:0015031">
    <property type="term" value="P:protein transport"/>
    <property type="evidence" value="ECO:0007669"/>
    <property type="project" value="InterPro"/>
</dbReference>
<comment type="caution">
    <text evidence="1">The sequence shown here is derived from an EMBL/GenBank/DDBJ whole genome shotgun (WGS) entry which is preliminary data.</text>
</comment>
<dbReference type="AlphaFoldDB" id="A0A226RG89"/>
<evidence type="ECO:0008006" key="3">
    <source>
        <dbReference type="Google" id="ProtNLM"/>
    </source>
</evidence>
<evidence type="ECO:0000313" key="2">
    <source>
        <dbReference type="Proteomes" id="UP000215261"/>
    </source>
</evidence>
<accession>A0A226RG89</accession>
<reference evidence="1 2" key="1">
    <citation type="submission" date="2016-03" db="EMBL/GenBank/DDBJ databases">
        <title>Sequencing of Lactobacillus Species from Commercial Turkeys.</title>
        <authorList>
            <person name="Johnson T.J."/>
            <person name="Youmans B.P."/>
            <person name="Case K.A."/>
        </authorList>
    </citation>
    <scope>NUCLEOTIDE SEQUENCE [LARGE SCALE GENOMIC DNA]</scope>
    <source>
        <strain evidence="1 2">UMNLA1</strain>
    </source>
</reference>
<sequence>MRNIIYWNNFKRTYAFGSQIEVQGEESVFFENHLLTSGQVLATWVMQVNYQIERNEPQLPLLYPGHSYRLHLIAQTWPAASIYMRIIFKDINGHVLKRQVIRGFDGNFTYPKTAHEYQVELLAAGCYKLHFKRLEIEEYGLTVGDDDYLFSGVMNNNEQTAVLNVIFTEPLARLQAELTYEGLLDRVTNCLVINSTLSNAKLYLDDKVKAKLQELVKTYQHVNLISYGPVTNLTTWYYGRYFGKKVTVYGTNDFYSLKRYQKLFREYLHEMFAVDTDLLVARLEKLPKKAARTDLDLVKPLFNLETKLLAFPMFRKGEA</sequence>
<dbReference type="Pfam" id="PF15432">
    <property type="entry name" value="Sec-ASP3"/>
    <property type="match status" value="1"/>
</dbReference>
<dbReference type="Proteomes" id="UP000215261">
    <property type="component" value="Unassembled WGS sequence"/>
</dbReference>
<organism evidence="1 2">
    <name type="scientific">Ligilactobacillus agilis</name>
    <dbReference type="NCBI Taxonomy" id="1601"/>
    <lineage>
        <taxon>Bacteria</taxon>
        <taxon>Bacillati</taxon>
        <taxon>Bacillota</taxon>
        <taxon>Bacilli</taxon>
        <taxon>Lactobacillales</taxon>
        <taxon>Lactobacillaceae</taxon>
        <taxon>Ligilactobacillus</taxon>
    </lineage>
</organism>
<gene>
    <name evidence="1" type="ORF">AYP69_05220</name>
</gene>
<dbReference type="RefSeq" id="WP_089143680.1">
    <property type="nucleotide sequence ID" value="NZ_LUGD01000055.1"/>
</dbReference>
<name>A0A226RG89_9LACO</name>
<protein>
    <recommendedName>
        <fullName evidence="3">Accessory Sec system protein Asp3</fullName>
    </recommendedName>
</protein>
<dbReference type="InterPro" id="IPR022259">
    <property type="entry name" value="Acessory_Sec_prot_Asp3"/>
</dbReference>
<proteinExistence type="predicted"/>
<dbReference type="EMBL" id="LUGO01000046">
    <property type="protein sequence ID" value="OXS40302.1"/>
    <property type="molecule type" value="Genomic_DNA"/>
</dbReference>